<feature type="region of interest" description="Disordered" evidence="1">
    <location>
        <begin position="1"/>
        <end position="23"/>
    </location>
</feature>
<reference evidence="2" key="1">
    <citation type="submission" date="2014-11" db="EMBL/GenBank/DDBJ databases">
        <authorList>
            <person name="Amaro Gonzalez C."/>
        </authorList>
    </citation>
    <scope>NUCLEOTIDE SEQUENCE</scope>
</reference>
<organism evidence="2">
    <name type="scientific">Anguilla anguilla</name>
    <name type="common">European freshwater eel</name>
    <name type="synonym">Muraena anguilla</name>
    <dbReference type="NCBI Taxonomy" id="7936"/>
    <lineage>
        <taxon>Eukaryota</taxon>
        <taxon>Metazoa</taxon>
        <taxon>Chordata</taxon>
        <taxon>Craniata</taxon>
        <taxon>Vertebrata</taxon>
        <taxon>Euteleostomi</taxon>
        <taxon>Actinopterygii</taxon>
        <taxon>Neopterygii</taxon>
        <taxon>Teleostei</taxon>
        <taxon>Anguilliformes</taxon>
        <taxon>Anguillidae</taxon>
        <taxon>Anguilla</taxon>
    </lineage>
</organism>
<reference evidence="2" key="2">
    <citation type="journal article" date="2015" name="Fish Shellfish Immunol.">
        <title>Early steps in the European eel (Anguilla anguilla)-Vibrio vulnificus interaction in the gills: Role of the RtxA13 toxin.</title>
        <authorList>
            <person name="Callol A."/>
            <person name="Pajuelo D."/>
            <person name="Ebbesson L."/>
            <person name="Teles M."/>
            <person name="MacKenzie S."/>
            <person name="Amaro C."/>
        </authorList>
    </citation>
    <scope>NUCLEOTIDE SEQUENCE</scope>
</reference>
<evidence type="ECO:0000313" key="2">
    <source>
        <dbReference type="EMBL" id="JAI06047.1"/>
    </source>
</evidence>
<name>A0A0E9XUE7_ANGAN</name>
<sequence length="23" mass="2456">MSAVTSRRPAGTPWSSLSMNESC</sequence>
<dbReference type="EMBL" id="GBXM01002531">
    <property type="protein sequence ID" value="JAI06047.1"/>
    <property type="molecule type" value="Transcribed_RNA"/>
</dbReference>
<evidence type="ECO:0000256" key="1">
    <source>
        <dbReference type="SAM" id="MobiDB-lite"/>
    </source>
</evidence>
<protein>
    <submittedName>
        <fullName evidence="2">Uncharacterized protein</fullName>
    </submittedName>
</protein>
<accession>A0A0E9XUE7</accession>
<proteinExistence type="predicted"/>
<feature type="compositionally biased region" description="Polar residues" evidence="1">
    <location>
        <begin position="13"/>
        <end position="23"/>
    </location>
</feature>
<dbReference type="AlphaFoldDB" id="A0A0E9XUE7"/>